<accession>A0A2P8D824</accession>
<comment type="catalytic activity">
    <reaction evidence="1">
        <text>Release of an N-terminal amino acid, Xaa-|-Yaa- from a peptide, amide or arylamide. Xaa is preferably Ala, but may be most amino acids including Pro (slow action). When a terminal hydrophobic residue is followed by a prolyl residue, the two may be released as an intact Xaa-Pro dipeptide.</text>
        <dbReference type="EC" id="3.4.11.2"/>
    </reaction>
</comment>
<dbReference type="SUPFAM" id="SSF63737">
    <property type="entry name" value="Leukotriene A4 hydrolase N-terminal domain"/>
    <property type="match status" value="1"/>
</dbReference>
<dbReference type="OrthoDB" id="100605at2"/>
<dbReference type="Gene3D" id="1.10.390.10">
    <property type="entry name" value="Neutral Protease Domain 2"/>
    <property type="match status" value="1"/>
</dbReference>
<dbReference type="InterPro" id="IPR042097">
    <property type="entry name" value="Aminopeptidase_N-like_N_sf"/>
</dbReference>
<dbReference type="PANTHER" id="PTHR11533">
    <property type="entry name" value="PROTEASE M1 ZINC METALLOPROTEASE"/>
    <property type="match status" value="1"/>
</dbReference>
<dbReference type="Gene3D" id="2.60.40.1730">
    <property type="entry name" value="tricorn interacting facor f3 domain"/>
    <property type="match status" value="1"/>
</dbReference>
<gene>
    <name evidence="15" type="ORF">B0I18_102323</name>
</gene>
<dbReference type="InterPro" id="IPR001930">
    <property type="entry name" value="Peptidase_M1"/>
</dbReference>
<comment type="caution">
    <text evidence="15">The sequence shown here is derived from an EMBL/GenBank/DDBJ whole genome shotgun (WGS) entry which is preliminary data.</text>
</comment>
<keyword evidence="8" id="KW-0479">Metal-binding</keyword>
<dbReference type="GO" id="GO:0005737">
    <property type="term" value="C:cytoplasm"/>
    <property type="evidence" value="ECO:0007669"/>
    <property type="project" value="TreeGrafter"/>
</dbReference>
<dbReference type="EC" id="3.4.11.2" evidence="4"/>
<dbReference type="CDD" id="cd09603">
    <property type="entry name" value="M1_APN_like"/>
    <property type="match status" value="1"/>
</dbReference>
<feature type="signal peptide" evidence="12">
    <location>
        <begin position="1"/>
        <end position="19"/>
    </location>
</feature>
<evidence type="ECO:0000259" key="14">
    <source>
        <dbReference type="Pfam" id="PF17900"/>
    </source>
</evidence>
<evidence type="ECO:0000256" key="7">
    <source>
        <dbReference type="ARBA" id="ARBA00022670"/>
    </source>
</evidence>
<dbReference type="SUPFAM" id="SSF55486">
    <property type="entry name" value="Metalloproteases ('zincins'), catalytic domain"/>
    <property type="match status" value="1"/>
</dbReference>
<dbReference type="InterPro" id="IPR027268">
    <property type="entry name" value="Peptidase_M4/M1_CTD_sf"/>
</dbReference>
<evidence type="ECO:0000256" key="6">
    <source>
        <dbReference type="ARBA" id="ARBA00022438"/>
    </source>
</evidence>
<protein>
    <recommendedName>
        <fullName evidence="5">Aminopeptidase N</fullName>
        <ecNumber evidence="4">3.4.11.2</ecNumber>
    </recommendedName>
</protein>
<dbReference type="InterPro" id="IPR050344">
    <property type="entry name" value="Peptidase_M1_aminopeptidases"/>
</dbReference>
<evidence type="ECO:0000256" key="11">
    <source>
        <dbReference type="ARBA" id="ARBA00023049"/>
    </source>
</evidence>
<dbReference type="Pfam" id="PF01433">
    <property type="entry name" value="Peptidase_M1"/>
    <property type="match status" value="1"/>
</dbReference>
<evidence type="ECO:0000313" key="15">
    <source>
        <dbReference type="EMBL" id="PSK93353.1"/>
    </source>
</evidence>
<dbReference type="AlphaFoldDB" id="A0A2P8D824"/>
<dbReference type="GO" id="GO:0016020">
    <property type="term" value="C:membrane"/>
    <property type="evidence" value="ECO:0007669"/>
    <property type="project" value="TreeGrafter"/>
</dbReference>
<evidence type="ECO:0000256" key="12">
    <source>
        <dbReference type="SAM" id="SignalP"/>
    </source>
</evidence>
<keyword evidence="11" id="KW-0482">Metalloprotease</keyword>
<dbReference type="GO" id="GO:0043171">
    <property type="term" value="P:peptide catabolic process"/>
    <property type="evidence" value="ECO:0007669"/>
    <property type="project" value="TreeGrafter"/>
</dbReference>
<keyword evidence="7" id="KW-0645">Protease</keyword>
<evidence type="ECO:0000256" key="9">
    <source>
        <dbReference type="ARBA" id="ARBA00022801"/>
    </source>
</evidence>
<comment type="cofactor">
    <cofactor evidence="2">
        <name>Zn(2+)</name>
        <dbReference type="ChEBI" id="CHEBI:29105"/>
    </cofactor>
</comment>
<dbReference type="GO" id="GO:0008270">
    <property type="term" value="F:zinc ion binding"/>
    <property type="evidence" value="ECO:0007669"/>
    <property type="project" value="InterPro"/>
</dbReference>
<evidence type="ECO:0000313" key="16">
    <source>
        <dbReference type="Proteomes" id="UP000240572"/>
    </source>
</evidence>
<dbReference type="Gene3D" id="1.25.10.10">
    <property type="entry name" value="Leucine-rich Repeat Variant"/>
    <property type="match status" value="1"/>
</dbReference>
<keyword evidence="12" id="KW-0732">Signal</keyword>
<feature type="domain" description="Peptidase M1 membrane alanine aminopeptidase" evidence="13">
    <location>
        <begin position="283"/>
        <end position="488"/>
    </location>
</feature>
<name>A0A2P8D824_9BACT</name>
<keyword evidence="16" id="KW-1185">Reference proteome</keyword>
<feature type="domain" description="Aminopeptidase N-like N-terminal" evidence="14">
    <location>
        <begin position="59"/>
        <end position="245"/>
    </location>
</feature>
<dbReference type="GO" id="GO:0042277">
    <property type="term" value="F:peptide binding"/>
    <property type="evidence" value="ECO:0007669"/>
    <property type="project" value="TreeGrafter"/>
</dbReference>
<evidence type="ECO:0000256" key="3">
    <source>
        <dbReference type="ARBA" id="ARBA00010136"/>
    </source>
</evidence>
<sequence length="870" mass="99635">MYKNRLLVLVFLLSCAACSSLRRVKNDDRVQLPEVNVSSEDQALGLYRATAARVWELVHTDIDIRFNMAERSAQALTTITLHPYYYATDSVVLDAKGMRIEAVADGKGNSLPYTYDTLQLTVKLPATYRRQDTLSLSVRYTALPYASTAGGNSAIREDRGLYFINTRGDEPYKPLQVWTQGETEANSHWFPTFDKTNFRSTFRITMHVPDTLVTLSNGRLSASKREAGGMRADTWEQEQPVPPYLAMMAISNFHVAKDSWKGKEVSYYVPQSYAPYAKDIFRHTPEMIDFYSRLLKVDYPWYKYSQVIGYDYVSGAMENVTASLFGAFNLKDKRQVDEDNNDFIVAHELFHQWFGDYVTAESWSNLTLNESFADYGEHLWSEYKYGKTARQKNWMNGLGKYLKQAAYNDPPLVRFHYRHEGEMFDRVSYSKGGLILHYLRQLTGDEAFFDALHLYLTRNALQSAEATQLRLAFEQVTGRDWNWFFNQWYYKGGHPKLSVRYSYNDKDRKVTVTATQLQSDTLGLYRLPLRLALVTEQGVKEFDWNVEQREEQFVYAYPGGQRPVVIPDAGHWLPGELEETKDAGLWQMQYQYSNDFISKWLALDACLDLKRNDTAEAVWLLALNDKEPALSTMAITARSYKGNQVIPDTWIKALGQMAASGPDSKARAAALQALGDRQDAAYTTVYELAIHEPSYKVAAAGLYALNQVNHNRAIDAVRELQKQELYPSDLLNACARVLAQDGRKEDYPFFETSIVRCLEGRRAAFLPELEDYLRHVKDEATYNKGIQLLQSLAHRDPSPTAAFNIAAALYEQSRYADKQAKIADDKTEVEDYKNRSTTAMNAWIAYKKAIDPEEKQVLQMIEELEKGKQE</sequence>
<dbReference type="Proteomes" id="UP000240572">
    <property type="component" value="Unassembled WGS sequence"/>
</dbReference>
<evidence type="ECO:0000256" key="8">
    <source>
        <dbReference type="ARBA" id="ARBA00022723"/>
    </source>
</evidence>
<keyword evidence="10" id="KW-0862">Zinc</keyword>
<evidence type="ECO:0000256" key="5">
    <source>
        <dbReference type="ARBA" id="ARBA00015611"/>
    </source>
</evidence>
<dbReference type="Pfam" id="PF17900">
    <property type="entry name" value="Peptidase_M1_N"/>
    <property type="match status" value="1"/>
</dbReference>
<feature type="chain" id="PRO_5015187984" description="Aminopeptidase N" evidence="12">
    <location>
        <begin position="20"/>
        <end position="870"/>
    </location>
</feature>
<dbReference type="GO" id="GO:0016285">
    <property type="term" value="F:alanyl aminopeptidase activity"/>
    <property type="evidence" value="ECO:0007669"/>
    <property type="project" value="UniProtKB-EC"/>
</dbReference>
<dbReference type="GO" id="GO:0006508">
    <property type="term" value="P:proteolysis"/>
    <property type="evidence" value="ECO:0007669"/>
    <property type="project" value="UniProtKB-KW"/>
</dbReference>
<dbReference type="EMBL" id="PYGD01000002">
    <property type="protein sequence ID" value="PSK93353.1"/>
    <property type="molecule type" value="Genomic_DNA"/>
</dbReference>
<comment type="similarity">
    <text evidence="3">Belongs to the peptidase M1 family.</text>
</comment>
<keyword evidence="6 15" id="KW-0031">Aminopeptidase</keyword>
<evidence type="ECO:0000256" key="2">
    <source>
        <dbReference type="ARBA" id="ARBA00001947"/>
    </source>
</evidence>
<evidence type="ECO:0000256" key="4">
    <source>
        <dbReference type="ARBA" id="ARBA00012564"/>
    </source>
</evidence>
<dbReference type="PANTHER" id="PTHR11533:SF174">
    <property type="entry name" value="PUROMYCIN-SENSITIVE AMINOPEPTIDASE-RELATED"/>
    <property type="match status" value="1"/>
</dbReference>
<proteinExistence type="inferred from homology"/>
<dbReference type="PRINTS" id="PR00756">
    <property type="entry name" value="ALADIPTASE"/>
</dbReference>
<evidence type="ECO:0000256" key="10">
    <source>
        <dbReference type="ARBA" id="ARBA00022833"/>
    </source>
</evidence>
<dbReference type="InterPro" id="IPR045357">
    <property type="entry name" value="Aminopeptidase_N-like_N"/>
</dbReference>
<dbReference type="InterPro" id="IPR014782">
    <property type="entry name" value="Peptidase_M1_dom"/>
</dbReference>
<keyword evidence="9" id="KW-0378">Hydrolase</keyword>
<reference evidence="15 16" key="1">
    <citation type="submission" date="2018-03" db="EMBL/GenBank/DDBJ databases">
        <title>Genomic Encyclopedia of Type Strains, Phase III (KMG-III): the genomes of soil and plant-associated and newly described type strains.</title>
        <authorList>
            <person name="Whitman W."/>
        </authorList>
    </citation>
    <scope>NUCLEOTIDE SEQUENCE [LARGE SCALE GENOMIC DNA]</scope>
    <source>
        <strain evidence="15 16">CGMCC 1.12700</strain>
    </source>
</reference>
<organism evidence="15 16">
    <name type="scientific">Taibaiella chishuiensis</name>
    <dbReference type="NCBI Taxonomy" id="1434707"/>
    <lineage>
        <taxon>Bacteria</taxon>
        <taxon>Pseudomonadati</taxon>
        <taxon>Bacteroidota</taxon>
        <taxon>Chitinophagia</taxon>
        <taxon>Chitinophagales</taxon>
        <taxon>Chitinophagaceae</taxon>
        <taxon>Taibaiella</taxon>
    </lineage>
</organism>
<evidence type="ECO:0000259" key="13">
    <source>
        <dbReference type="Pfam" id="PF01433"/>
    </source>
</evidence>
<dbReference type="RefSeq" id="WP_106522363.1">
    <property type="nucleotide sequence ID" value="NZ_PYGD01000002.1"/>
</dbReference>
<dbReference type="GO" id="GO:0070006">
    <property type="term" value="F:metalloaminopeptidase activity"/>
    <property type="evidence" value="ECO:0007669"/>
    <property type="project" value="TreeGrafter"/>
</dbReference>
<evidence type="ECO:0000256" key="1">
    <source>
        <dbReference type="ARBA" id="ARBA00000098"/>
    </source>
</evidence>
<dbReference type="InterPro" id="IPR011989">
    <property type="entry name" value="ARM-like"/>
</dbReference>
<dbReference type="GO" id="GO:0005615">
    <property type="term" value="C:extracellular space"/>
    <property type="evidence" value="ECO:0007669"/>
    <property type="project" value="TreeGrafter"/>
</dbReference>